<dbReference type="PANTHER" id="PTHR42791">
    <property type="entry name" value="GNAT FAMILY ACETYLTRANSFERASE"/>
    <property type="match status" value="1"/>
</dbReference>
<proteinExistence type="predicted"/>
<gene>
    <name evidence="3" type="ORF">BJX66DRAFT_340024</name>
</gene>
<dbReference type="InterPro" id="IPR016181">
    <property type="entry name" value="Acyl_CoA_acyltransferase"/>
</dbReference>
<comment type="caution">
    <text evidence="3">The sequence shown here is derived from an EMBL/GenBank/DDBJ whole genome shotgun (WGS) entry which is preliminary data.</text>
</comment>
<dbReference type="SUPFAM" id="SSF55729">
    <property type="entry name" value="Acyl-CoA N-acyltransferases (Nat)"/>
    <property type="match status" value="1"/>
</dbReference>
<feature type="compositionally biased region" description="Basic and acidic residues" evidence="1">
    <location>
        <begin position="107"/>
        <end position="116"/>
    </location>
</feature>
<name>A0ABR4FZP0_9EURO</name>
<dbReference type="PANTHER" id="PTHR42791:SF4">
    <property type="entry name" value="ACETYLTRANSFERASE, GNAT FAMILY FAMILY (AFU_ORTHOLOGUE AFUA_4G09540)-RELATED"/>
    <property type="match status" value="1"/>
</dbReference>
<evidence type="ECO:0000259" key="2">
    <source>
        <dbReference type="PROSITE" id="PS51186"/>
    </source>
</evidence>
<sequence>MAPSNYSILPIDTFDVATLVEFLYSLKSTLAFNRAVFKNWPNEAAQKALYRATIENTLAPTSATESLKAVDDETGEIIGYVAVSRERPTQDSSTEQQQKQHLNAEGTKVDGDRGQEQEQPEEELSAFHLEVYAAAVKACLELQRGVEMCDHFEITYVGVKPSCRNRGIGAKLVHECFDRARKAGIPLTLNAEPEAVDFYLKLGFKETGYADVDLARWMAPNSGFGNFRWTGMIWYP</sequence>
<dbReference type="Proteomes" id="UP001610563">
    <property type="component" value="Unassembled WGS sequence"/>
</dbReference>
<accession>A0ABR4FZP0</accession>
<dbReference type="Gene3D" id="3.40.630.30">
    <property type="match status" value="1"/>
</dbReference>
<organism evidence="3 4">
    <name type="scientific">Aspergillus keveii</name>
    <dbReference type="NCBI Taxonomy" id="714993"/>
    <lineage>
        <taxon>Eukaryota</taxon>
        <taxon>Fungi</taxon>
        <taxon>Dikarya</taxon>
        <taxon>Ascomycota</taxon>
        <taxon>Pezizomycotina</taxon>
        <taxon>Eurotiomycetes</taxon>
        <taxon>Eurotiomycetidae</taxon>
        <taxon>Eurotiales</taxon>
        <taxon>Aspergillaceae</taxon>
        <taxon>Aspergillus</taxon>
        <taxon>Aspergillus subgen. Nidulantes</taxon>
    </lineage>
</organism>
<evidence type="ECO:0000313" key="4">
    <source>
        <dbReference type="Proteomes" id="UP001610563"/>
    </source>
</evidence>
<feature type="domain" description="N-acetyltransferase" evidence="2">
    <location>
        <begin position="84"/>
        <end position="223"/>
    </location>
</feature>
<dbReference type="InterPro" id="IPR000182">
    <property type="entry name" value="GNAT_dom"/>
</dbReference>
<dbReference type="InterPro" id="IPR052523">
    <property type="entry name" value="Trichothecene_AcTrans"/>
</dbReference>
<dbReference type="PROSITE" id="PS51186">
    <property type="entry name" value="GNAT"/>
    <property type="match status" value="1"/>
</dbReference>
<dbReference type="Pfam" id="PF13673">
    <property type="entry name" value="Acetyltransf_10"/>
    <property type="match status" value="1"/>
</dbReference>
<evidence type="ECO:0000256" key="1">
    <source>
        <dbReference type="SAM" id="MobiDB-lite"/>
    </source>
</evidence>
<feature type="region of interest" description="Disordered" evidence="1">
    <location>
        <begin position="84"/>
        <end position="122"/>
    </location>
</feature>
<reference evidence="3 4" key="1">
    <citation type="submission" date="2024-07" db="EMBL/GenBank/DDBJ databases">
        <title>Section-level genome sequencing and comparative genomics of Aspergillus sections Usti and Cavernicolus.</title>
        <authorList>
            <consortium name="Lawrence Berkeley National Laboratory"/>
            <person name="Nybo J.L."/>
            <person name="Vesth T.C."/>
            <person name="Theobald S."/>
            <person name="Frisvad J.C."/>
            <person name="Larsen T.O."/>
            <person name="Kjaerboelling I."/>
            <person name="Rothschild-Mancinelli K."/>
            <person name="Lyhne E.K."/>
            <person name="Kogle M.E."/>
            <person name="Barry K."/>
            <person name="Clum A."/>
            <person name="Na H."/>
            <person name="Ledsgaard L."/>
            <person name="Lin J."/>
            <person name="Lipzen A."/>
            <person name="Kuo A."/>
            <person name="Riley R."/>
            <person name="Mondo S."/>
            <person name="Labutti K."/>
            <person name="Haridas S."/>
            <person name="Pangalinan J."/>
            <person name="Salamov A.A."/>
            <person name="Simmons B.A."/>
            <person name="Magnuson J.K."/>
            <person name="Chen J."/>
            <person name="Drula E."/>
            <person name="Henrissat B."/>
            <person name="Wiebenga A."/>
            <person name="Lubbers R.J."/>
            <person name="Gomes A.C."/>
            <person name="Makela M.R."/>
            <person name="Stajich J."/>
            <person name="Grigoriev I.V."/>
            <person name="Mortensen U.H."/>
            <person name="De Vries R.P."/>
            <person name="Baker S.E."/>
            <person name="Andersen M.R."/>
        </authorList>
    </citation>
    <scope>NUCLEOTIDE SEQUENCE [LARGE SCALE GENOMIC DNA]</scope>
    <source>
        <strain evidence="3 4">CBS 209.92</strain>
    </source>
</reference>
<dbReference type="EMBL" id="JBFTWV010000075">
    <property type="protein sequence ID" value="KAL2788738.1"/>
    <property type="molecule type" value="Genomic_DNA"/>
</dbReference>
<dbReference type="CDD" id="cd04301">
    <property type="entry name" value="NAT_SF"/>
    <property type="match status" value="1"/>
</dbReference>
<keyword evidence="4" id="KW-1185">Reference proteome</keyword>
<protein>
    <submittedName>
        <fullName evidence="3">Acyl-CoA N-acyltransferase</fullName>
    </submittedName>
</protein>
<evidence type="ECO:0000313" key="3">
    <source>
        <dbReference type="EMBL" id="KAL2788738.1"/>
    </source>
</evidence>
<feature type="compositionally biased region" description="Polar residues" evidence="1">
    <location>
        <begin position="90"/>
        <end position="101"/>
    </location>
</feature>